<reference evidence="2" key="1">
    <citation type="journal article" date="2017" name="Nat. Ecol. Evol.">
        <title>Genome expansion and lineage-specific genetic innovations in the forest pathogenic fungi Armillaria.</title>
        <authorList>
            <person name="Sipos G."/>
            <person name="Prasanna A.N."/>
            <person name="Walter M.C."/>
            <person name="O'Connor E."/>
            <person name="Balint B."/>
            <person name="Krizsan K."/>
            <person name="Kiss B."/>
            <person name="Hess J."/>
            <person name="Varga T."/>
            <person name="Slot J."/>
            <person name="Riley R."/>
            <person name="Boka B."/>
            <person name="Rigling D."/>
            <person name="Barry K."/>
            <person name="Lee J."/>
            <person name="Mihaltcheva S."/>
            <person name="LaButti K."/>
            <person name="Lipzen A."/>
            <person name="Waldron R."/>
            <person name="Moloney N.M."/>
            <person name="Sperisen C."/>
            <person name="Kredics L."/>
            <person name="Vagvoelgyi C."/>
            <person name="Patrignani A."/>
            <person name="Fitzpatrick D."/>
            <person name="Nagy I."/>
            <person name="Doyle S."/>
            <person name="Anderson J.B."/>
            <person name="Grigoriev I.V."/>
            <person name="Gueldener U."/>
            <person name="Muensterkoetter M."/>
            <person name="Nagy L.G."/>
        </authorList>
    </citation>
    <scope>NUCLEOTIDE SEQUENCE [LARGE SCALE GENOMIC DNA]</scope>
    <source>
        <strain evidence="2">C18/9</strain>
    </source>
</reference>
<keyword evidence="2" id="KW-1185">Reference proteome</keyword>
<dbReference type="Proteomes" id="UP000219338">
    <property type="component" value="Unassembled WGS sequence"/>
</dbReference>
<accession>A0A284RV71</accession>
<evidence type="ECO:0000313" key="2">
    <source>
        <dbReference type="Proteomes" id="UP000219338"/>
    </source>
</evidence>
<proteinExistence type="predicted"/>
<protein>
    <submittedName>
        <fullName evidence="1">Uncharacterized protein</fullName>
    </submittedName>
</protein>
<name>A0A284RV71_ARMOS</name>
<sequence>MESGDLGSVDVTMAHPRHLSLSMSSKETSTSILSSRLFNTPGSAARKITIVSDEIVEAHFTRLLSEVSALEVVAVLTEFAHTTAFIHGLFETSSCFTVLRMLMLKGVEAVDLASVIHVRDVRLGIVTMGKITLLEGLMK</sequence>
<dbReference type="EMBL" id="FUEG01000017">
    <property type="protein sequence ID" value="SJL12666.1"/>
    <property type="molecule type" value="Genomic_DNA"/>
</dbReference>
<gene>
    <name evidence="1" type="ORF">ARMOST_16097</name>
</gene>
<evidence type="ECO:0000313" key="1">
    <source>
        <dbReference type="EMBL" id="SJL12666.1"/>
    </source>
</evidence>
<dbReference type="OrthoDB" id="10531568at2759"/>
<organism evidence="1 2">
    <name type="scientific">Armillaria ostoyae</name>
    <name type="common">Armillaria root rot fungus</name>
    <dbReference type="NCBI Taxonomy" id="47428"/>
    <lineage>
        <taxon>Eukaryota</taxon>
        <taxon>Fungi</taxon>
        <taxon>Dikarya</taxon>
        <taxon>Basidiomycota</taxon>
        <taxon>Agaricomycotina</taxon>
        <taxon>Agaricomycetes</taxon>
        <taxon>Agaricomycetidae</taxon>
        <taxon>Agaricales</taxon>
        <taxon>Marasmiineae</taxon>
        <taxon>Physalacriaceae</taxon>
        <taxon>Armillaria</taxon>
    </lineage>
</organism>
<dbReference type="AlphaFoldDB" id="A0A284RV71"/>